<comment type="caution">
    <text evidence="1">The sequence shown here is derived from an EMBL/GenBank/DDBJ whole genome shotgun (WGS) entry which is preliminary data.</text>
</comment>
<accession>A0ABT7QMA2</accession>
<name>A0ABT7QMA2_9GAMM</name>
<dbReference type="EMBL" id="JANQAO010000003">
    <property type="protein sequence ID" value="MDM5147849.1"/>
    <property type="molecule type" value="Genomic_DNA"/>
</dbReference>
<evidence type="ECO:0000313" key="2">
    <source>
        <dbReference type="Proteomes" id="UP001168167"/>
    </source>
</evidence>
<reference evidence="1" key="2">
    <citation type="journal article" date="2023" name="Microbiome">
        <title>Synthase-selected sorting approach identifies a beta-lactone synthase in a nudibranch symbiotic bacterium.</title>
        <authorList>
            <person name="Dzunkova M."/>
            <person name="La Clair J.J."/>
            <person name="Tyml T."/>
            <person name="Doud D."/>
            <person name="Schulz F."/>
            <person name="Piquer-Esteban S."/>
            <person name="Porcel Sanchis D."/>
            <person name="Osborn A."/>
            <person name="Robinson D."/>
            <person name="Louie K.B."/>
            <person name="Bowen B.P."/>
            <person name="Bowers R.M."/>
            <person name="Lee J."/>
            <person name="Arnau V."/>
            <person name="Diaz-Villanueva W."/>
            <person name="Stepanauskas R."/>
            <person name="Gosliner T."/>
            <person name="Date S.V."/>
            <person name="Northen T.R."/>
            <person name="Cheng J.F."/>
            <person name="Burkart M.D."/>
            <person name="Woyke T."/>
        </authorList>
    </citation>
    <scope>NUCLEOTIDE SEQUENCE</scope>
    <source>
        <strain evidence="1">Df01</strain>
    </source>
</reference>
<reference evidence="1" key="1">
    <citation type="submission" date="2022-08" db="EMBL/GenBank/DDBJ databases">
        <authorList>
            <person name="Dzunkova M."/>
            <person name="La Clair J."/>
            <person name="Tyml T."/>
            <person name="Doud D."/>
            <person name="Schulz F."/>
            <person name="Piquer S."/>
            <person name="Porcel Sanchis D."/>
            <person name="Osborn A."/>
            <person name="Robinson D."/>
            <person name="Louie K.B."/>
            <person name="Bowen B.P."/>
            <person name="Bowers R."/>
            <person name="Lee J."/>
            <person name="Arnau Llombart V."/>
            <person name="Diaz Villanueva W."/>
            <person name="Gosliner T."/>
            <person name="Northen T."/>
            <person name="Cheng J.-F."/>
            <person name="Burkart M.D."/>
            <person name="Woyke T."/>
        </authorList>
    </citation>
    <scope>NUCLEOTIDE SEQUENCE</scope>
    <source>
        <strain evidence="1">Df01</strain>
    </source>
</reference>
<sequence length="134" mass="14559">MILIQKDLQVSWPVTVSVAADGGVVTEHVTTMILRALNKKSRNKMHQTLDESRALTIRSSAQAKQKIEDVLDQICVDNVLGWDDVQDADGKKISFSEKNLLAAMDAMPALRDAIVQSLADITLGKPAASTSDNI</sequence>
<organism evidence="1 2">
    <name type="scientific">Candidatus Doriopsillibacter californiensis</name>
    <dbReference type="NCBI Taxonomy" id="2970740"/>
    <lineage>
        <taxon>Bacteria</taxon>
        <taxon>Pseudomonadati</taxon>
        <taxon>Pseudomonadota</taxon>
        <taxon>Gammaproteobacteria</taxon>
        <taxon>Candidatus Tethybacterales</taxon>
        <taxon>Candidatus Persebacteraceae</taxon>
        <taxon>Candidatus Doriopsillibacter</taxon>
    </lineage>
</organism>
<dbReference type="Proteomes" id="UP001168167">
    <property type="component" value="Unassembled WGS sequence"/>
</dbReference>
<evidence type="ECO:0000313" key="1">
    <source>
        <dbReference type="EMBL" id="MDM5147849.1"/>
    </source>
</evidence>
<protein>
    <submittedName>
        <fullName evidence="1">Uncharacterized protein</fullName>
    </submittedName>
</protein>
<gene>
    <name evidence="1" type="ORF">NQX30_05640</name>
</gene>
<proteinExistence type="predicted"/>
<keyword evidence="2" id="KW-1185">Reference proteome</keyword>